<dbReference type="Gene3D" id="2.170.16.10">
    <property type="entry name" value="Hedgehog/Intein (Hint) domain"/>
    <property type="match status" value="1"/>
</dbReference>
<organism evidence="5 6">
    <name type="scientific">Roseovarius atlanticus</name>
    <dbReference type="NCBI Taxonomy" id="1641875"/>
    <lineage>
        <taxon>Bacteria</taxon>
        <taxon>Pseudomonadati</taxon>
        <taxon>Pseudomonadota</taxon>
        <taxon>Alphaproteobacteria</taxon>
        <taxon>Rhodobacterales</taxon>
        <taxon>Roseobacteraceae</taxon>
        <taxon>Roseovarius</taxon>
    </lineage>
</organism>
<evidence type="ECO:0000313" key="6">
    <source>
        <dbReference type="Proteomes" id="UP000051295"/>
    </source>
</evidence>
<keyword evidence="2" id="KW-0964">Secreted</keyword>
<feature type="compositionally biased region" description="Acidic residues" evidence="3">
    <location>
        <begin position="8"/>
        <end position="22"/>
    </location>
</feature>
<feature type="compositionally biased region" description="Low complexity" evidence="3">
    <location>
        <begin position="286"/>
        <end position="296"/>
    </location>
</feature>
<dbReference type="PRINTS" id="PR00313">
    <property type="entry name" value="CABNDNGRPT"/>
</dbReference>
<dbReference type="PATRIC" id="fig|1641875.4.peg.3271"/>
<dbReference type="InterPro" id="IPR050557">
    <property type="entry name" value="RTX_toxin/Mannuronan_C5-epim"/>
</dbReference>
<dbReference type="EMBL" id="LAXJ01000031">
    <property type="protein sequence ID" value="KRS10491.1"/>
    <property type="molecule type" value="Genomic_DNA"/>
</dbReference>
<dbReference type="Proteomes" id="UP000051295">
    <property type="component" value="Unassembled WGS sequence"/>
</dbReference>
<evidence type="ECO:0000256" key="1">
    <source>
        <dbReference type="ARBA" id="ARBA00004613"/>
    </source>
</evidence>
<evidence type="ECO:0000256" key="3">
    <source>
        <dbReference type="SAM" id="MobiDB-lite"/>
    </source>
</evidence>
<dbReference type="GO" id="GO:0005509">
    <property type="term" value="F:calcium ion binding"/>
    <property type="evidence" value="ECO:0007669"/>
    <property type="project" value="InterPro"/>
</dbReference>
<feature type="region of interest" description="Disordered" evidence="3">
    <location>
        <begin position="458"/>
        <end position="478"/>
    </location>
</feature>
<dbReference type="SUPFAM" id="SSF51294">
    <property type="entry name" value="Hedgehog/intein (Hint) domain"/>
    <property type="match status" value="1"/>
</dbReference>
<evidence type="ECO:0000259" key="4">
    <source>
        <dbReference type="Pfam" id="PF13403"/>
    </source>
</evidence>
<feature type="compositionally biased region" description="Low complexity" evidence="3">
    <location>
        <begin position="106"/>
        <end position="120"/>
    </location>
</feature>
<feature type="region of interest" description="Disordered" evidence="3">
    <location>
        <begin position="187"/>
        <end position="301"/>
    </location>
</feature>
<dbReference type="STRING" id="1641875.XM53_20985"/>
<feature type="compositionally biased region" description="Acidic residues" evidence="3">
    <location>
        <begin position="82"/>
        <end position="104"/>
    </location>
</feature>
<evidence type="ECO:0000256" key="2">
    <source>
        <dbReference type="ARBA" id="ARBA00022525"/>
    </source>
</evidence>
<dbReference type="SUPFAM" id="SSF51120">
    <property type="entry name" value="beta-Roll"/>
    <property type="match status" value="4"/>
</dbReference>
<accession>A0A0T5NNE5</accession>
<feature type="region of interest" description="Disordered" evidence="3">
    <location>
        <begin position="365"/>
        <end position="395"/>
    </location>
</feature>
<proteinExistence type="predicted"/>
<dbReference type="InterPro" id="IPR028992">
    <property type="entry name" value="Hedgehog/Intein_dom"/>
</dbReference>
<evidence type="ECO:0000313" key="5">
    <source>
        <dbReference type="EMBL" id="KRS10491.1"/>
    </source>
</evidence>
<dbReference type="PROSITE" id="PS00330">
    <property type="entry name" value="HEMOLYSIN_CALCIUM"/>
    <property type="match status" value="2"/>
</dbReference>
<keyword evidence="6" id="KW-1185">Reference proteome</keyword>
<dbReference type="GO" id="GO:0005576">
    <property type="term" value="C:extracellular region"/>
    <property type="evidence" value="ECO:0007669"/>
    <property type="project" value="UniProtKB-SubCell"/>
</dbReference>
<comment type="subcellular location">
    <subcellularLocation>
        <location evidence="1">Secreted</location>
    </subcellularLocation>
</comment>
<reference evidence="5 6" key="1">
    <citation type="submission" date="2015-04" db="EMBL/GenBank/DDBJ databases">
        <title>The draft genome sequence of Roseovarius sp.R12b.</title>
        <authorList>
            <person name="Li G."/>
            <person name="Lai Q."/>
            <person name="Shao Z."/>
            <person name="Yan P."/>
        </authorList>
    </citation>
    <scope>NUCLEOTIDE SEQUENCE [LARGE SCALE GENOMIC DNA]</scope>
    <source>
        <strain evidence="5 6">R12B</strain>
    </source>
</reference>
<sequence length="734" mass="76564">MTPGYTDVEGDQIDGADGDDDTIFGNGGDDVIDAGEGNDTVDGGTGDDEITGANGDDSVDGGDGSDTLAGGEGTDTLNGGQGDDDIAVGGDDDASGGTGDDEFTVDGTDPAADIDATIDGGSDGTDGNPDGPENGDEGDILNLGDQTEDLTVILEDADPENGTVNGLDADDTSDITFEEIERIITGSGNDTIDAKDADGPIDVETGAGDDSVDGGNGDDKIDTGDGNDTVISGDGSDTVDGGDGDNYIDTSLNSGLPLPDDGFPSYGPFPAVPSDADPNDDRDLVNTGNGNDTIYTGDDDDTINAGAGNNYVDAGIDDDEINTLWGDDTIVGGEGDDTISSGAGDDLIYGGLDPNVVPFDQVNIPNAPDGGSFGPDPDESNGKDLINAGAGNDTVYGQDDDDTIFGGGGSDLLYGGIDDDLIYGENGRDTIYGGQGADTMFGDAGSDEFRFDGREEAFGDEIDGGTEDGDNDPTTDNENDQLYLQGMGRFEIVQSDGVTPLDLTTPNDPDGNSFTGQVNFLDANGNVEGVLKFTEIEDIIPCFTPGTVIATPKGERLVEELREGDKIITRDNGLQEIRWVGRRDLSGQELARAPHLQPVLIRAGSLGHGLPERDMMVSPQHRLLINNEKSALYFEDREVLAAAKHLTGMEGVISVEASSVSYIHFMFDQHEVVLSNGAWTESFQPGDTVLDAMGHDQRNEIFDLFPELAEREGLDAYTAARRSLKKHEARLLVK</sequence>
<gene>
    <name evidence="5" type="ORF">XM53_20985</name>
</gene>
<dbReference type="InterPro" id="IPR001343">
    <property type="entry name" value="Hemolysn_Ca-bd"/>
</dbReference>
<dbReference type="AlphaFoldDB" id="A0A0T5NNE5"/>
<dbReference type="PANTHER" id="PTHR38340:SF1">
    <property type="entry name" value="S-LAYER PROTEIN"/>
    <property type="match status" value="1"/>
</dbReference>
<dbReference type="InterPro" id="IPR018511">
    <property type="entry name" value="Hemolysin-typ_Ca-bd_CS"/>
</dbReference>
<feature type="region of interest" description="Disordered" evidence="3">
    <location>
        <begin position="1"/>
        <end position="146"/>
    </location>
</feature>
<name>A0A0T5NNE5_9RHOB</name>
<dbReference type="PANTHER" id="PTHR38340">
    <property type="entry name" value="S-LAYER PROTEIN"/>
    <property type="match status" value="1"/>
</dbReference>
<protein>
    <recommendedName>
        <fullName evidence="4">Hedgehog/Intein (Hint) domain-containing protein</fullName>
    </recommendedName>
</protein>
<dbReference type="Pfam" id="PF00353">
    <property type="entry name" value="HemolysinCabind"/>
    <property type="match status" value="8"/>
</dbReference>
<comment type="caution">
    <text evidence="5">The sequence shown here is derived from an EMBL/GenBank/DDBJ whole genome shotgun (WGS) entry which is preliminary data.</text>
</comment>
<dbReference type="Pfam" id="PF13403">
    <property type="entry name" value="Hint_2"/>
    <property type="match status" value="1"/>
</dbReference>
<dbReference type="Gene3D" id="2.150.10.10">
    <property type="entry name" value="Serralysin-like metalloprotease, C-terminal"/>
    <property type="match status" value="4"/>
</dbReference>
<dbReference type="InterPro" id="IPR036844">
    <property type="entry name" value="Hint_dom_sf"/>
</dbReference>
<dbReference type="InterPro" id="IPR011049">
    <property type="entry name" value="Serralysin-like_metalloprot_C"/>
</dbReference>
<feature type="domain" description="Hedgehog/Intein (Hint)" evidence="4">
    <location>
        <begin position="541"/>
        <end position="687"/>
    </location>
</feature>